<keyword evidence="3" id="KW-1185">Reference proteome</keyword>
<accession>A0A834MB08</accession>
<protein>
    <submittedName>
        <fullName evidence="2">Uncharacterized protein</fullName>
    </submittedName>
</protein>
<feature type="region of interest" description="Disordered" evidence="1">
    <location>
        <begin position="1"/>
        <end position="32"/>
    </location>
</feature>
<evidence type="ECO:0000313" key="3">
    <source>
        <dbReference type="Proteomes" id="UP000625711"/>
    </source>
</evidence>
<sequence length="86" mass="9624">MGGAGAIYDFYSPTEERRTNSARTPFDDDDETAIYFPPARELSFRNRPCEIEKNSPYGPSVERSMGKSIIRNCVDTHSSSSKTLPT</sequence>
<proteinExistence type="predicted"/>
<evidence type="ECO:0000313" key="2">
    <source>
        <dbReference type="EMBL" id="KAF7273255.1"/>
    </source>
</evidence>
<dbReference type="AlphaFoldDB" id="A0A834MB08"/>
<dbReference type="Proteomes" id="UP000625711">
    <property type="component" value="Unassembled WGS sequence"/>
</dbReference>
<organism evidence="2 3">
    <name type="scientific">Rhynchophorus ferrugineus</name>
    <name type="common">Red palm weevil</name>
    <name type="synonym">Curculio ferrugineus</name>
    <dbReference type="NCBI Taxonomy" id="354439"/>
    <lineage>
        <taxon>Eukaryota</taxon>
        <taxon>Metazoa</taxon>
        <taxon>Ecdysozoa</taxon>
        <taxon>Arthropoda</taxon>
        <taxon>Hexapoda</taxon>
        <taxon>Insecta</taxon>
        <taxon>Pterygota</taxon>
        <taxon>Neoptera</taxon>
        <taxon>Endopterygota</taxon>
        <taxon>Coleoptera</taxon>
        <taxon>Polyphaga</taxon>
        <taxon>Cucujiformia</taxon>
        <taxon>Curculionidae</taxon>
        <taxon>Dryophthorinae</taxon>
        <taxon>Rhynchophorus</taxon>
    </lineage>
</organism>
<name>A0A834MB08_RHYFE</name>
<dbReference type="EMBL" id="JAACXV010013517">
    <property type="protein sequence ID" value="KAF7273255.1"/>
    <property type="molecule type" value="Genomic_DNA"/>
</dbReference>
<evidence type="ECO:0000256" key="1">
    <source>
        <dbReference type="SAM" id="MobiDB-lite"/>
    </source>
</evidence>
<reference evidence="2" key="1">
    <citation type="submission" date="2020-08" db="EMBL/GenBank/DDBJ databases">
        <title>Genome sequencing and assembly of the red palm weevil Rhynchophorus ferrugineus.</title>
        <authorList>
            <person name="Dias G.B."/>
            <person name="Bergman C.M."/>
            <person name="Manee M."/>
        </authorList>
    </citation>
    <scope>NUCLEOTIDE SEQUENCE</scope>
    <source>
        <strain evidence="2">AA-2017</strain>
        <tissue evidence="2">Whole larva</tissue>
    </source>
</reference>
<gene>
    <name evidence="2" type="ORF">GWI33_014030</name>
</gene>
<comment type="caution">
    <text evidence="2">The sequence shown here is derived from an EMBL/GenBank/DDBJ whole genome shotgun (WGS) entry which is preliminary data.</text>
</comment>